<organism evidence="1 2">
    <name type="scientific">Pichia californica</name>
    <dbReference type="NCBI Taxonomy" id="460514"/>
    <lineage>
        <taxon>Eukaryota</taxon>
        <taxon>Fungi</taxon>
        <taxon>Dikarya</taxon>
        <taxon>Ascomycota</taxon>
        <taxon>Saccharomycotina</taxon>
        <taxon>Pichiomycetes</taxon>
        <taxon>Pichiales</taxon>
        <taxon>Pichiaceae</taxon>
        <taxon>Pichia</taxon>
    </lineage>
</organism>
<accession>A0A9P6WKH1</accession>
<protein>
    <submittedName>
        <fullName evidence="1">Uncharacterized protein</fullName>
    </submittedName>
</protein>
<name>A0A9P6WKH1_9ASCO</name>
<keyword evidence="2" id="KW-1185">Reference proteome</keyword>
<dbReference type="AlphaFoldDB" id="A0A9P6WKH1"/>
<gene>
    <name evidence="1" type="ORF">C6P40_001992</name>
</gene>
<dbReference type="Proteomes" id="UP000697127">
    <property type="component" value="Unassembled WGS sequence"/>
</dbReference>
<evidence type="ECO:0000313" key="1">
    <source>
        <dbReference type="EMBL" id="KAG0687688.1"/>
    </source>
</evidence>
<sequence length="977" mass="114989">MSVSEKEKQHFLQKYENIPDDNGVPFNTSQSARELKLYNYCKTDDDGLILYDANILYDFKRYHILPTFTITKVLLPIILLAPESSRFGPVKLYYKNWIESVGWMLIDYPSITDVIKRDIILHVNGYSLVELQNANTLSQLLEVINTLDGTFSSNSAKVTVAETHEQVPALTCGDKTSTTCHKDVNRAFFGRITCPTKTQIRIFEERYRNMKLDTGVLLEESIVYQNLVKHVPFVVTHEKVSRFYTVLIQNTTHSDINWYVLNNAFKRFNFRLNVNNSYIFFEFIKQFQGIMRQYCVPYTLWGHILLYYLKPNPYISLPLDMKEYEQVLVHILCNCNFKNYHMEIQKRLLVPPSFADGYFAYRYYLEWNHTAVTYGKYNQYPDVYEGINQHMRQHLDSHSIKYYNANTFSDLLKFLGVSSLRHKKNKDMVELVADLVEYVKCCPILTRKDGLEKVKHSRKERSGSYFENLQNYFPNLVFSKTIGDRVSTSDEKHTPDAIDWNSFLAEVKTILWDCVFDAPDTTLLSFLRFQDVCIKLKISYELWGTLFSHFVCPRSAIASLDYDEIIRSTIPEDKFDDICSDIFWFNMYSAPPEIQEGTGIPHYYWGWESCLHESFLRYPYLIEAFKLHMKRHLPDYAKVLDTVQTHHQLKDIINKLKGKFSSVVSIPHTSYTLCDDFPCVLGLTKHRILFQHEVSFETRTTFVAKHQNIQYCPNIFSESVGLFRKHLVRVTDIITHEKVLVSYPLLIQNTQFADLDFQLLTTILGQETFVLDGATDSTILDVILTIQKVLHSYCVDYSLWGEILIKCITLEGLESIPVDLRSYDGVVSYLLKDVDLYLLTVKREFEKLSHMIYSIKGSVFPFYTHWIGVVERITDLLDTEWDSWFYFDLMRYHMKLNWDEYEHQLKSPPTKMCHLKRLVYREKLFPNILHEKDMWIFRHDDLTNILSHHRNMLEQRIETLKVLSAATRKEKERLTKC</sequence>
<reference evidence="1" key="1">
    <citation type="submission" date="2020-11" db="EMBL/GenBank/DDBJ databases">
        <title>Kefir isolates.</title>
        <authorList>
            <person name="Marcisauskas S."/>
            <person name="Kim Y."/>
            <person name="Blasche S."/>
        </authorList>
    </citation>
    <scope>NUCLEOTIDE SEQUENCE</scope>
    <source>
        <strain evidence="1">Olga-1</strain>
    </source>
</reference>
<comment type="caution">
    <text evidence="1">The sequence shown here is derived from an EMBL/GenBank/DDBJ whole genome shotgun (WGS) entry which is preliminary data.</text>
</comment>
<evidence type="ECO:0000313" key="2">
    <source>
        <dbReference type="Proteomes" id="UP000697127"/>
    </source>
</evidence>
<dbReference type="EMBL" id="PUHW01000228">
    <property type="protein sequence ID" value="KAG0687688.1"/>
    <property type="molecule type" value="Genomic_DNA"/>
</dbReference>
<proteinExistence type="predicted"/>